<sequence>MTDALEPLSLTMEHEAKYNAIKEKLCELDREARDACYQLLVLLVQSRDKANVLSAEWDHSSDKLSPSNRKEVSSLLLGSGGVFFHDDDVVFALSFNYTNVNNAYNISVDFEADPDSSCYRRCPQENKPSPRQRYRSAAPPSPSNATSPDTLRGVPIAVDSQPKSFPTGGPNSAGAVYDDDGPLAQQTSQTPKRCSRIGDGDESPKSSPVSSPRSSYSHDDAASDPRSPSFSPGPARSKRRSRAPTGQRKRRRVVDDNMEDKGPICRECDPPRIITDKTYFKRHMRQMHGEDQGKAYLCPIEESGSICNKAIRDINNVRRHLVNNHKMTRPDANKLVHALEMVSVEGLP</sequence>
<evidence type="ECO:0000256" key="2">
    <source>
        <dbReference type="SAM" id="MobiDB-lite"/>
    </source>
</evidence>
<dbReference type="AlphaFoldDB" id="A0AA39ZPF6"/>
<feature type="region of interest" description="Disordered" evidence="2">
    <location>
        <begin position="114"/>
        <end position="257"/>
    </location>
</feature>
<keyword evidence="1" id="KW-0479">Metal-binding</keyword>
<dbReference type="EMBL" id="JAUKUA010000010">
    <property type="protein sequence ID" value="KAK0701245.1"/>
    <property type="molecule type" value="Genomic_DNA"/>
</dbReference>
<name>A0AA39ZPF6_9PEZI</name>
<feature type="compositionally biased region" description="Basic residues" evidence="2">
    <location>
        <begin position="236"/>
        <end position="252"/>
    </location>
</feature>
<feature type="domain" description="C2H2-type" evidence="3">
    <location>
        <begin position="296"/>
        <end position="330"/>
    </location>
</feature>
<accession>A0AA39ZPF6</accession>
<reference evidence="4" key="1">
    <citation type="submission" date="2023-06" db="EMBL/GenBank/DDBJ databases">
        <title>Genome-scale phylogeny and comparative genomics of the fungal order Sordariales.</title>
        <authorList>
            <consortium name="Lawrence Berkeley National Laboratory"/>
            <person name="Hensen N."/>
            <person name="Bonometti L."/>
            <person name="Westerberg I."/>
            <person name="Brannstrom I.O."/>
            <person name="Guillou S."/>
            <person name="Cros-Aarteil S."/>
            <person name="Calhoun S."/>
            <person name="Haridas S."/>
            <person name="Kuo A."/>
            <person name="Mondo S."/>
            <person name="Pangilinan J."/>
            <person name="Riley R."/>
            <person name="Labutti K."/>
            <person name="Andreopoulos B."/>
            <person name="Lipzen A."/>
            <person name="Chen C."/>
            <person name="Yanf M."/>
            <person name="Daum C."/>
            <person name="Ng V."/>
            <person name="Clum A."/>
            <person name="Steindorff A."/>
            <person name="Ohm R."/>
            <person name="Martin F."/>
            <person name="Silar P."/>
            <person name="Natvig D."/>
            <person name="Lalanne C."/>
            <person name="Gautier V."/>
            <person name="Ament-Velasquez S.L."/>
            <person name="Kruys A."/>
            <person name="Hutchinson M.I."/>
            <person name="Powell A.J."/>
            <person name="Barry K."/>
            <person name="Miller A.N."/>
            <person name="Grigoriev I.V."/>
            <person name="Debuchy R."/>
            <person name="Gladieux P."/>
            <person name="Thoren M.H."/>
            <person name="Johannesson H."/>
        </authorList>
    </citation>
    <scope>NUCLEOTIDE SEQUENCE</scope>
    <source>
        <strain evidence="4">SMH4607-1</strain>
    </source>
</reference>
<evidence type="ECO:0000256" key="1">
    <source>
        <dbReference type="PROSITE-ProRule" id="PRU00042"/>
    </source>
</evidence>
<dbReference type="Gene3D" id="3.30.160.60">
    <property type="entry name" value="Classic Zinc Finger"/>
    <property type="match status" value="1"/>
</dbReference>
<feature type="compositionally biased region" description="Low complexity" evidence="2">
    <location>
        <begin position="129"/>
        <end position="148"/>
    </location>
</feature>
<organism evidence="4 5">
    <name type="scientific">Lasiosphaeris hirsuta</name>
    <dbReference type="NCBI Taxonomy" id="260670"/>
    <lineage>
        <taxon>Eukaryota</taxon>
        <taxon>Fungi</taxon>
        <taxon>Dikarya</taxon>
        <taxon>Ascomycota</taxon>
        <taxon>Pezizomycotina</taxon>
        <taxon>Sordariomycetes</taxon>
        <taxon>Sordariomycetidae</taxon>
        <taxon>Sordariales</taxon>
        <taxon>Lasiosphaeriaceae</taxon>
        <taxon>Lasiosphaeris</taxon>
    </lineage>
</organism>
<protein>
    <recommendedName>
        <fullName evidence="3">C2H2-type domain-containing protein</fullName>
    </recommendedName>
</protein>
<comment type="caution">
    <text evidence="4">The sequence shown here is derived from an EMBL/GenBank/DDBJ whole genome shotgun (WGS) entry which is preliminary data.</text>
</comment>
<dbReference type="Proteomes" id="UP001172102">
    <property type="component" value="Unassembled WGS sequence"/>
</dbReference>
<dbReference type="PROSITE" id="PS50157">
    <property type="entry name" value="ZINC_FINGER_C2H2_2"/>
    <property type="match status" value="1"/>
</dbReference>
<feature type="compositionally biased region" description="Low complexity" evidence="2">
    <location>
        <begin position="205"/>
        <end position="215"/>
    </location>
</feature>
<dbReference type="GO" id="GO:0008270">
    <property type="term" value="F:zinc ion binding"/>
    <property type="evidence" value="ECO:0007669"/>
    <property type="project" value="UniProtKB-KW"/>
</dbReference>
<dbReference type="InterPro" id="IPR013087">
    <property type="entry name" value="Znf_C2H2_type"/>
</dbReference>
<proteinExistence type="predicted"/>
<evidence type="ECO:0000313" key="5">
    <source>
        <dbReference type="Proteomes" id="UP001172102"/>
    </source>
</evidence>
<evidence type="ECO:0000259" key="3">
    <source>
        <dbReference type="PROSITE" id="PS50157"/>
    </source>
</evidence>
<evidence type="ECO:0000313" key="4">
    <source>
        <dbReference type="EMBL" id="KAK0701245.1"/>
    </source>
</evidence>
<keyword evidence="5" id="KW-1185">Reference proteome</keyword>
<gene>
    <name evidence="4" type="ORF">B0H67DRAFT_595679</name>
</gene>
<keyword evidence="1" id="KW-0862">Zinc</keyword>
<keyword evidence="1" id="KW-0863">Zinc-finger</keyword>